<dbReference type="PATRIC" id="fig|886882.15.peg.5673"/>
<dbReference type="HOGENOM" id="CLU_2736281_0_0_9"/>
<reference evidence="1 2" key="1">
    <citation type="journal article" date="2011" name="J. Bacteriol.">
        <title>Complete genome sequence of Paenibacillus polymyxa SC2, a strain of plant growth-promoting Rhizobacterium with broad-spectrum antimicrobial activity.</title>
        <authorList>
            <person name="Ma M."/>
            <person name="Wang C."/>
            <person name="Ding Y."/>
            <person name="Li L."/>
            <person name="Shen D."/>
            <person name="Jiang X."/>
            <person name="Guan D."/>
            <person name="Cao F."/>
            <person name="Chen H."/>
            <person name="Feng R."/>
            <person name="Wang X."/>
            <person name="Ge Y."/>
            <person name="Yao L."/>
            <person name="Bing X."/>
            <person name="Yang X."/>
            <person name="Li J."/>
            <person name="Du B."/>
        </authorList>
    </citation>
    <scope>NUCLEOTIDE SEQUENCE [LARGE SCALE GENOMIC DNA]</scope>
    <source>
        <strain evidence="1 2">SC2</strain>
        <plasmid evidence="2">pSC2</plasmid>
    </source>
</reference>
<evidence type="ECO:0000313" key="1">
    <source>
        <dbReference type="EMBL" id="ADO59657.1"/>
    </source>
</evidence>
<dbReference type="Proteomes" id="UP000006868">
    <property type="component" value="Plasmid pSC2"/>
</dbReference>
<dbReference type="OrthoDB" id="9952383at2"/>
<dbReference type="EMBL" id="CP002214">
    <property type="protein sequence ID" value="ADO59657.1"/>
    <property type="molecule type" value="Genomic_DNA"/>
</dbReference>
<accession>E3EJQ9</accession>
<proteinExistence type="predicted"/>
<organism evidence="1 2">
    <name type="scientific">Paenibacillus polymyxa (strain SC2)</name>
    <name type="common">Bacillus polymyxa</name>
    <dbReference type="NCBI Taxonomy" id="886882"/>
    <lineage>
        <taxon>Bacteria</taxon>
        <taxon>Bacillati</taxon>
        <taxon>Bacillota</taxon>
        <taxon>Bacilli</taxon>
        <taxon>Bacillales</taxon>
        <taxon>Paenibacillaceae</taxon>
        <taxon>Paenibacillus</taxon>
    </lineage>
</organism>
<dbReference type="KEGG" id="ppm:PPSC2_26840"/>
<dbReference type="AlphaFoldDB" id="E3EJQ9"/>
<sequence>MVRIVYLNYGFLDMMFIEDEEREAIEQFWGIFGSPDTPRNTGGIRVLDVSQALNEKDLGGYQMGIVAKEVA</sequence>
<protein>
    <submittedName>
        <fullName evidence="1">Uncharacterized protein</fullName>
    </submittedName>
</protein>
<geneLocation type="plasmid" evidence="1 2">
    <name>pSC2</name>
</geneLocation>
<name>E3EJQ9_PAEPS</name>
<dbReference type="RefSeq" id="WP_013386071.1">
    <property type="nucleotide sequence ID" value="NC_014628.2"/>
</dbReference>
<gene>
    <name evidence="1" type="ORF">PPSC2_26840</name>
</gene>
<keyword evidence="1" id="KW-0614">Plasmid</keyword>
<evidence type="ECO:0000313" key="2">
    <source>
        <dbReference type="Proteomes" id="UP000006868"/>
    </source>
</evidence>